<name>A0A0D0GFR9_9SPHI</name>
<dbReference type="InterPro" id="IPR001296">
    <property type="entry name" value="Glyco_trans_1"/>
</dbReference>
<sequence>MKYAHTGIFEYCHQLGQALKADKSAADQISYYLKPDLQQYFDAEDHFLNQNSLQKFIFPRHRHIDLWHTTYQLSSYIPVSKSIKRVLTIHDLNFLHEGKSLSKTNYYLKKHQKNIDLADHIVAISNFTKQDILKNLDTGNKPITVIYNGCAEGILSAQTIPAYIAAKPFLFALGTVNPKKNFHVLIPLLTGNDYELIIAGKTEPDYRDKIMAEASSYQVADRVKVIGPVSEQEKLWYYKNCEAFLFPSIAEGFGIPPIEAMRFGKPTFLSSATSLPEIGGDVAYYFNSYEPAAIKQVFEDGMNAYNRLQPAQEIIRHAKQFNWDNSAKAYWKVYRETLNQS</sequence>
<dbReference type="PANTHER" id="PTHR46401">
    <property type="entry name" value="GLYCOSYLTRANSFERASE WBBK-RELATED"/>
    <property type="match status" value="1"/>
</dbReference>
<evidence type="ECO:0000256" key="1">
    <source>
        <dbReference type="ARBA" id="ARBA00022679"/>
    </source>
</evidence>
<dbReference type="AlphaFoldDB" id="A0A0D0GFR9"/>
<keyword evidence="5" id="KW-1185">Reference proteome</keyword>
<dbReference type="GO" id="GO:0016757">
    <property type="term" value="F:glycosyltransferase activity"/>
    <property type="evidence" value="ECO:0007669"/>
    <property type="project" value="InterPro"/>
</dbReference>
<reference evidence="4 5" key="1">
    <citation type="submission" date="2015-01" db="EMBL/GenBank/DDBJ databases">
        <title>Draft genome sequence of Pedobacter sp. NL19 isolated from sludge of an effluent treatment pond in an abandoned uranium mine.</title>
        <authorList>
            <person name="Santos T."/>
            <person name="Caetano T."/>
            <person name="Covas C."/>
            <person name="Cruz A."/>
            <person name="Mendo S."/>
        </authorList>
    </citation>
    <scope>NUCLEOTIDE SEQUENCE [LARGE SCALE GENOMIC DNA]</scope>
    <source>
        <strain evidence="4 5">NL19</strain>
    </source>
</reference>
<evidence type="ECO:0000313" key="5">
    <source>
        <dbReference type="Proteomes" id="UP000032049"/>
    </source>
</evidence>
<proteinExistence type="predicted"/>
<accession>A0A0D0GFR9</accession>
<evidence type="ECO:0000313" key="4">
    <source>
        <dbReference type="EMBL" id="KIO74980.1"/>
    </source>
</evidence>
<feature type="domain" description="Glycosyl transferase family 1" evidence="2">
    <location>
        <begin position="167"/>
        <end position="296"/>
    </location>
</feature>
<dbReference type="Pfam" id="PF00534">
    <property type="entry name" value="Glycos_transf_1"/>
    <property type="match status" value="1"/>
</dbReference>
<dbReference type="EMBL" id="JXRA01000120">
    <property type="protein sequence ID" value="KIO74980.1"/>
    <property type="molecule type" value="Genomic_DNA"/>
</dbReference>
<dbReference type="SUPFAM" id="SSF53756">
    <property type="entry name" value="UDP-Glycosyltransferase/glycogen phosphorylase"/>
    <property type="match status" value="1"/>
</dbReference>
<organism evidence="4 5">
    <name type="scientific">Pedobacter lusitanus</name>
    <dbReference type="NCBI Taxonomy" id="1503925"/>
    <lineage>
        <taxon>Bacteria</taxon>
        <taxon>Pseudomonadati</taxon>
        <taxon>Bacteroidota</taxon>
        <taxon>Sphingobacteriia</taxon>
        <taxon>Sphingobacteriales</taxon>
        <taxon>Sphingobacteriaceae</taxon>
        <taxon>Pedobacter</taxon>
    </lineage>
</organism>
<dbReference type="InterPro" id="IPR028098">
    <property type="entry name" value="Glyco_trans_4-like_N"/>
</dbReference>
<dbReference type="Pfam" id="PF13439">
    <property type="entry name" value="Glyco_transf_4"/>
    <property type="match status" value="1"/>
</dbReference>
<dbReference type="GO" id="GO:0009103">
    <property type="term" value="P:lipopolysaccharide biosynthetic process"/>
    <property type="evidence" value="ECO:0007669"/>
    <property type="project" value="TreeGrafter"/>
</dbReference>
<evidence type="ECO:0000259" key="2">
    <source>
        <dbReference type="Pfam" id="PF00534"/>
    </source>
</evidence>
<comment type="caution">
    <text evidence="4">The sequence shown here is derived from an EMBL/GenBank/DDBJ whole genome shotgun (WGS) entry which is preliminary data.</text>
</comment>
<protein>
    <submittedName>
        <fullName evidence="4">Contig120, whole genome shotgun sequence</fullName>
    </submittedName>
</protein>
<dbReference type="Proteomes" id="UP000032049">
    <property type="component" value="Unassembled WGS sequence"/>
</dbReference>
<evidence type="ECO:0000259" key="3">
    <source>
        <dbReference type="Pfam" id="PF13439"/>
    </source>
</evidence>
<gene>
    <name evidence="4" type="ORF">TH53_23285</name>
</gene>
<dbReference type="CDD" id="cd03809">
    <property type="entry name" value="GT4_MtfB-like"/>
    <property type="match status" value="1"/>
</dbReference>
<dbReference type="PANTHER" id="PTHR46401:SF2">
    <property type="entry name" value="GLYCOSYLTRANSFERASE WBBK-RELATED"/>
    <property type="match status" value="1"/>
</dbReference>
<dbReference type="STRING" id="1503925.TH53_23285"/>
<feature type="domain" description="Glycosyltransferase subfamily 4-like N-terminal" evidence="3">
    <location>
        <begin position="60"/>
        <end position="149"/>
    </location>
</feature>
<keyword evidence="1" id="KW-0808">Transferase</keyword>
<dbReference type="Gene3D" id="3.40.50.2000">
    <property type="entry name" value="Glycogen Phosphorylase B"/>
    <property type="match status" value="2"/>
</dbReference>